<dbReference type="GeneID" id="23681276"/>
<dbReference type="InterPro" id="IPR036388">
    <property type="entry name" value="WH-like_DNA-bd_sf"/>
</dbReference>
<dbReference type="InterPro" id="IPR003615">
    <property type="entry name" value="HNH_nuc"/>
</dbReference>
<proteinExistence type="predicted"/>
<dbReference type="GO" id="GO:0016788">
    <property type="term" value="F:hydrolase activity, acting on ester bonds"/>
    <property type="evidence" value="ECO:0007669"/>
    <property type="project" value="InterPro"/>
</dbReference>
<dbReference type="Pfam" id="PF07463">
    <property type="entry name" value="NUMOD4"/>
    <property type="match status" value="1"/>
</dbReference>
<dbReference type="OrthoDB" id="21336at10239"/>
<dbReference type="SMART" id="SM00497">
    <property type="entry name" value="IENR1"/>
    <property type="match status" value="2"/>
</dbReference>
<evidence type="ECO:0000313" key="3">
    <source>
        <dbReference type="EMBL" id="AIS73931.1"/>
    </source>
</evidence>
<dbReference type="InterPro" id="IPR003647">
    <property type="entry name" value="Intron_nuc_1_rpt"/>
</dbReference>
<gene>
    <name evidence="3" type="ORF">LDL_073</name>
</gene>
<dbReference type="EMBL" id="KM514685">
    <property type="protein sequence ID" value="AIS73931.1"/>
    <property type="molecule type" value="Genomic_DNA"/>
</dbReference>
<dbReference type="InterPro" id="IPR044925">
    <property type="entry name" value="His-Me_finger_sf"/>
</dbReference>
<dbReference type="Pfam" id="PF13392">
    <property type="entry name" value="HNH_3"/>
    <property type="match status" value="1"/>
</dbReference>
<dbReference type="SUPFAM" id="SSF64496">
    <property type="entry name" value="DNA-binding domain of intron-encoded endonucleases"/>
    <property type="match status" value="1"/>
</dbReference>
<dbReference type="InterPro" id="IPR010902">
    <property type="entry name" value="NUMOD4"/>
</dbReference>
<dbReference type="Gene3D" id="3.90.75.20">
    <property type="match status" value="1"/>
</dbReference>
<sequence length="287" mass="32807">MTDTKEQEVWKIYQKYPWIEVSNLGRVRTKDRIVTRSDGVKLHIKGKVLKQHLNPCGYMYVTFSVNEKTASLSVHRIVATCFIPNPDNLPEVNHIDNDRTNNSVSNLEWCSRQYNQDYKKNFGTSAAEVSGRQVFAVNLKTSKVLRFETLSGAARQLGINLQNISGVVRGKLIQTGGYWFTEDESEITEEKIREIRDKMVFIRGVSVVNPKTSEVFWFESQHEAARQIGASVGNVNSVLKGRQNKTKGCWLTYADENVIENVREKFGDEMANKVKKLTKKKTERVIV</sequence>
<accession>A0A0A7DMX6</accession>
<evidence type="ECO:0000259" key="1">
    <source>
        <dbReference type="Pfam" id="PF07463"/>
    </source>
</evidence>
<feature type="domain" description="HNH nuclease" evidence="2">
    <location>
        <begin position="74"/>
        <end position="116"/>
    </location>
</feature>
<keyword evidence="3" id="KW-0378">Hydrolase</keyword>
<name>A0A0A7DMX6_9CAUD</name>
<dbReference type="KEGG" id="vg:23681276"/>
<evidence type="ECO:0000313" key="4">
    <source>
        <dbReference type="Proteomes" id="UP000030928"/>
    </source>
</evidence>
<protein>
    <submittedName>
        <fullName evidence="3">HNH endonuclease</fullName>
    </submittedName>
</protein>
<feature type="domain" description="NUMOD4" evidence="1">
    <location>
        <begin position="8"/>
        <end position="63"/>
    </location>
</feature>
<dbReference type="GO" id="GO:0004519">
    <property type="term" value="F:endonuclease activity"/>
    <property type="evidence" value="ECO:0007669"/>
    <property type="project" value="UniProtKB-KW"/>
</dbReference>
<keyword evidence="3" id="KW-0540">Nuclease</keyword>
<dbReference type="Proteomes" id="UP000030928">
    <property type="component" value="Segment"/>
</dbReference>
<reference evidence="3 4" key="1">
    <citation type="journal article" date="2014" name="Appl. Environ. Microbiol.">
        <title>Genome and proteome analysis of bacteriophage Ldl1 reveals the existence of a novel phage group infecting Lactobacillus delbrueckii subsp. Lactis.</title>
        <authorList>
            <person name="Casey E."/>
            <person name="Mahony J."/>
            <person name="Neve H."/>
            <person name="Noben J.P."/>
            <person name="Bello F.D."/>
            <person name="van Sinderen D."/>
        </authorList>
    </citation>
    <scope>NUCLEOTIDE SEQUENCE [LARGE SCALE GENOMIC DNA]</scope>
    <source>
        <strain evidence="3">Ldl1</strain>
    </source>
</reference>
<evidence type="ECO:0000259" key="2">
    <source>
        <dbReference type="Pfam" id="PF13392"/>
    </source>
</evidence>
<organism evidence="3 4">
    <name type="scientific">Lactobacillus phage Ldl1</name>
    <dbReference type="NCBI Taxonomy" id="1552735"/>
    <lineage>
        <taxon>Viruses</taxon>
        <taxon>Duplodnaviria</taxon>
        <taxon>Heunggongvirae</taxon>
        <taxon>Uroviricota</taxon>
        <taxon>Caudoviricetes</taxon>
        <taxon>Tybeckvirinae</taxon>
        <taxon>Lidleunavirus</taxon>
        <taxon>Lidleunavirus Ldl1</taxon>
    </lineage>
</organism>
<keyword evidence="3" id="KW-0255">Endonuclease</keyword>
<keyword evidence="4" id="KW-1185">Reference proteome</keyword>
<dbReference type="SUPFAM" id="SSF54060">
    <property type="entry name" value="His-Me finger endonucleases"/>
    <property type="match status" value="1"/>
</dbReference>
<dbReference type="RefSeq" id="YP_009126515.1">
    <property type="nucleotide sequence ID" value="NC_026609.1"/>
</dbReference>
<dbReference type="Gene3D" id="1.10.10.10">
    <property type="entry name" value="Winged helix-like DNA-binding domain superfamily/Winged helix DNA-binding domain"/>
    <property type="match status" value="2"/>
</dbReference>